<proteinExistence type="inferred from homology"/>
<dbReference type="CDD" id="cd07814">
    <property type="entry name" value="SRPBCC_CalC_Aha1-like"/>
    <property type="match status" value="1"/>
</dbReference>
<dbReference type="Gene3D" id="3.30.530.20">
    <property type="match status" value="1"/>
</dbReference>
<comment type="similarity">
    <text evidence="1">Belongs to the AHA1 family.</text>
</comment>
<sequence length="136" mass="15524">MTDVTGETRTVVKERQLKHPPGKVWRALTQKHLIEEWLMACDFKAEPGHEFELQASWGRVSCKVLAAEPQKILSYSWKSQGLESVVTWTLKKTETGTLLRMEQTGFGQDQEQAFRGATTGWNVFLDRLNQVLSSQD</sequence>
<evidence type="ECO:0000313" key="3">
    <source>
        <dbReference type="EMBL" id="EAV40134.1"/>
    </source>
</evidence>
<dbReference type="Proteomes" id="UP000004848">
    <property type="component" value="Unassembled WGS sequence"/>
</dbReference>
<dbReference type="SUPFAM" id="SSF55961">
    <property type="entry name" value="Bet v1-like"/>
    <property type="match status" value="1"/>
</dbReference>
<protein>
    <recommendedName>
        <fullName evidence="2">Activator of Hsp90 ATPase homologue 1/2-like C-terminal domain-containing protein</fullName>
    </recommendedName>
</protein>
<accession>A0P4A9</accession>
<evidence type="ECO:0000256" key="1">
    <source>
        <dbReference type="ARBA" id="ARBA00006817"/>
    </source>
</evidence>
<dbReference type="eggNOG" id="COG3832">
    <property type="taxonomic scope" value="Bacteria"/>
</dbReference>
<dbReference type="AlphaFoldDB" id="A0P4A9"/>
<dbReference type="EMBL" id="AAUW01000042">
    <property type="protein sequence ID" value="EAV40134.1"/>
    <property type="molecule type" value="Genomic_DNA"/>
</dbReference>
<feature type="domain" description="Activator of Hsp90 ATPase homologue 1/2-like C-terminal" evidence="2">
    <location>
        <begin position="19"/>
        <end position="132"/>
    </location>
</feature>
<dbReference type="InterPro" id="IPR023393">
    <property type="entry name" value="START-like_dom_sf"/>
</dbReference>
<evidence type="ECO:0000313" key="4">
    <source>
        <dbReference type="Proteomes" id="UP000004848"/>
    </source>
</evidence>
<dbReference type="OrthoDB" id="9800600at2"/>
<dbReference type="GeneID" id="68850144"/>
<evidence type="ECO:0000259" key="2">
    <source>
        <dbReference type="Pfam" id="PF08327"/>
    </source>
</evidence>
<comment type="caution">
    <text evidence="3">The sequence shown here is derived from an EMBL/GenBank/DDBJ whole genome shotgun (WGS) entry which is preliminary data.</text>
</comment>
<reference evidence="3 4" key="1">
    <citation type="submission" date="2006-05" db="EMBL/GenBank/DDBJ databases">
        <authorList>
            <person name="King G."/>
            <person name="Ferriera S."/>
            <person name="Johnson J."/>
            <person name="Kravitz S."/>
            <person name="Beeson K."/>
            <person name="Sutton G."/>
            <person name="Rogers Y.-H."/>
            <person name="Friedman R."/>
            <person name="Frazier M."/>
            <person name="Venter J.C."/>
        </authorList>
    </citation>
    <scope>NUCLEOTIDE SEQUENCE [LARGE SCALE GENOMIC DNA]</scope>
    <source>
        <strain evidence="4">ATCC 25650 / DSM 13394 / JCM 20685 / NBRC 16684 / NCIMB 2208 / IAM 12614 / B1</strain>
    </source>
</reference>
<gene>
    <name evidence="3" type="ORF">SIAM614_28631</name>
</gene>
<dbReference type="RefSeq" id="WP_006940554.1">
    <property type="nucleotide sequence ID" value="NZ_AAUW01000042.1"/>
</dbReference>
<organism evidence="3 4">
    <name type="scientific">Roseibium aggregatum (strain ATCC 25650 / DSM 13394 / JCM 20685 / NBRC 16684 / NCIMB 2208 / IAM 12614 / B1)</name>
    <name type="common">Stappia aggregata</name>
    <dbReference type="NCBI Taxonomy" id="384765"/>
    <lineage>
        <taxon>Bacteria</taxon>
        <taxon>Pseudomonadati</taxon>
        <taxon>Pseudomonadota</taxon>
        <taxon>Alphaproteobacteria</taxon>
        <taxon>Hyphomicrobiales</taxon>
        <taxon>Stappiaceae</taxon>
        <taxon>Roseibium</taxon>
    </lineage>
</organism>
<dbReference type="InterPro" id="IPR013538">
    <property type="entry name" value="ASHA1/2-like_C"/>
</dbReference>
<dbReference type="Pfam" id="PF08327">
    <property type="entry name" value="AHSA1"/>
    <property type="match status" value="1"/>
</dbReference>
<name>A0P4A9_ROSAI</name>